<name>A0A5B7FMN9_PORTR</name>
<organism evidence="2 3">
    <name type="scientific">Portunus trituberculatus</name>
    <name type="common">Swimming crab</name>
    <name type="synonym">Neptunus trituberculatus</name>
    <dbReference type="NCBI Taxonomy" id="210409"/>
    <lineage>
        <taxon>Eukaryota</taxon>
        <taxon>Metazoa</taxon>
        <taxon>Ecdysozoa</taxon>
        <taxon>Arthropoda</taxon>
        <taxon>Crustacea</taxon>
        <taxon>Multicrustacea</taxon>
        <taxon>Malacostraca</taxon>
        <taxon>Eumalacostraca</taxon>
        <taxon>Eucarida</taxon>
        <taxon>Decapoda</taxon>
        <taxon>Pleocyemata</taxon>
        <taxon>Brachyura</taxon>
        <taxon>Eubrachyura</taxon>
        <taxon>Portunoidea</taxon>
        <taxon>Portunidae</taxon>
        <taxon>Portuninae</taxon>
        <taxon>Portunus</taxon>
    </lineage>
</organism>
<dbReference type="AlphaFoldDB" id="A0A5B7FMN9"/>
<dbReference type="OrthoDB" id="6369497at2759"/>
<evidence type="ECO:0000313" key="2">
    <source>
        <dbReference type="EMBL" id="MPC46248.1"/>
    </source>
</evidence>
<dbReference type="EMBL" id="VSRR010007116">
    <property type="protein sequence ID" value="MPC46248.1"/>
    <property type="molecule type" value="Genomic_DNA"/>
</dbReference>
<reference evidence="2 3" key="1">
    <citation type="submission" date="2019-05" db="EMBL/GenBank/DDBJ databases">
        <title>Another draft genome of Portunus trituberculatus and its Hox gene families provides insights of decapod evolution.</title>
        <authorList>
            <person name="Jeong J.-H."/>
            <person name="Song I."/>
            <person name="Kim S."/>
            <person name="Choi T."/>
            <person name="Kim D."/>
            <person name="Ryu S."/>
            <person name="Kim W."/>
        </authorList>
    </citation>
    <scope>NUCLEOTIDE SEQUENCE [LARGE SCALE GENOMIC DNA]</scope>
    <source>
        <tissue evidence="2">Muscle</tissue>
    </source>
</reference>
<protein>
    <submittedName>
        <fullName evidence="2">Uncharacterized protein</fullName>
    </submittedName>
</protein>
<accession>A0A5B7FMN9</accession>
<feature type="region of interest" description="Disordered" evidence="1">
    <location>
        <begin position="1"/>
        <end position="96"/>
    </location>
</feature>
<keyword evidence="3" id="KW-1185">Reference proteome</keyword>
<evidence type="ECO:0000256" key="1">
    <source>
        <dbReference type="SAM" id="MobiDB-lite"/>
    </source>
</evidence>
<evidence type="ECO:0000313" key="3">
    <source>
        <dbReference type="Proteomes" id="UP000324222"/>
    </source>
</evidence>
<proteinExistence type="predicted"/>
<sequence>MDPSSFYGSHDDQDTSDEDFTLTNVSYSSSSEESDEAGETESNGTDELGETDDEESASTSRLAPVQGWGPVSSKQRPYAFSGTEELETRLQDQPDPAVLKHYHPYRRYEGHAVAIYIHKTLLQFTRIVDKHFVSAIDDIDISASSPVKQIS</sequence>
<feature type="compositionally biased region" description="Acidic residues" evidence="1">
    <location>
        <begin position="47"/>
        <end position="56"/>
    </location>
</feature>
<comment type="caution">
    <text evidence="2">The sequence shown here is derived from an EMBL/GenBank/DDBJ whole genome shotgun (WGS) entry which is preliminary data.</text>
</comment>
<gene>
    <name evidence="2" type="ORF">E2C01_039962</name>
</gene>
<dbReference type="Proteomes" id="UP000324222">
    <property type="component" value="Unassembled WGS sequence"/>
</dbReference>